<reference evidence="3" key="1">
    <citation type="submission" date="2025-08" db="UniProtKB">
        <authorList>
            <consortium name="RefSeq"/>
        </authorList>
    </citation>
    <scope>IDENTIFICATION</scope>
    <source>
        <tissue evidence="3">Testes</tissue>
    </source>
</reference>
<proteinExistence type="predicted"/>
<protein>
    <submittedName>
        <fullName evidence="3">Uncharacterized protein LOC102802960</fullName>
    </submittedName>
</protein>
<keyword evidence="1" id="KW-1133">Transmembrane helix</keyword>
<organism evidence="2 3">
    <name type="scientific">Saccoglossus kowalevskii</name>
    <name type="common">Acorn worm</name>
    <dbReference type="NCBI Taxonomy" id="10224"/>
    <lineage>
        <taxon>Eukaryota</taxon>
        <taxon>Metazoa</taxon>
        <taxon>Hemichordata</taxon>
        <taxon>Enteropneusta</taxon>
        <taxon>Harrimaniidae</taxon>
        <taxon>Saccoglossus</taxon>
    </lineage>
</organism>
<evidence type="ECO:0000313" key="2">
    <source>
        <dbReference type="Proteomes" id="UP000694865"/>
    </source>
</evidence>
<keyword evidence="2" id="KW-1185">Reference proteome</keyword>
<accession>A0ABM0MY00</accession>
<keyword evidence="1" id="KW-0812">Transmembrane</keyword>
<evidence type="ECO:0000313" key="3">
    <source>
        <dbReference type="RefSeq" id="XP_006824891.1"/>
    </source>
</evidence>
<name>A0ABM0MY00_SACKO</name>
<dbReference type="RefSeq" id="XP_006824891.1">
    <property type="nucleotide sequence ID" value="XM_006824828.1"/>
</dbReference>
<evidence type="ECO:0000256" key="1">
    <source>
        <dbReference type="SAM" id="Phobius"/>
    </source>
</evidence>
<gene>
    <name evidence="3" type="primary">LOC102802960</name>
</gene>
<dbReference type="Proteomes" id="UP000694865">
    <property type="component" value="Unplaced"/>
</dbReference>
<keyword evidence="1" id="KW-0472">Membrane</keyword>
<feature type="transmembrane region" description="Helical" evidence="1">
    <location>
        <begin position="9"/>
        <end position="29"/>
    </location>
</feature>
<sequence>MVIISKLKACLAILFLTTPALIVYFSYMLDIRGDSYRKYSDSVLNRPYQRFEEFDDDDDTDFEEYEGLVEKDPFEYAQLERRFQETTTEAPNLSTRPHSQRRYLLPVLKIWGGGNNVEFQSFKTVVMLAMYLNRTVVLTPFYDHGGHSREGYSAETLRHFKDTI</sequence>
<dbReference type="GeneID" id="102802960"/>